<proteinExistence type="predicted"/>
<keyword evidence="4" id="KW-1185">Reference proteome</keyword>
<dbReference type="EMBL" id="OZ075121">
    <property type="protein sequence ID" value="CAL4899469.1"/>
    <property type="molecule type" value="Genomic_DNA"/>
</dbReference>
<dbReference type="Pfam" id="PF25794">
    <property type="entry name" value="SACS"/>
    <property type="match status" value="1"/>
</dbReference>
<organism evidence="3 4">
    <name type="scientific">Urochloa decumbens</name>
    <dbReference type="NCBI Taxonomy" id="240449"/>
    <lineage>
        <taxon>Eukaryota</taxon>
        <taxon>Viridiplantae</taxon>
        <taxon>Streptophyta</taxon>
        <taxon>Embryophyta</taxon>
        <taxon>Tracheophyta</taxon>
        <taxon>Spermatophyta</taxon>
        <taxon>Magnoliopsida</taxon>
        <taxon>Liliopsida</taxon>
        <taxon>Poales</taxon>
        <taxon>Poaceae</taxon>
        <taxon>PACMAD clade</taxon>
        <taxon>Panicoideae</taxon>
        <taxon>Panicodae</taxon>
        <taxon>Paniceae</taxon>
        <taxon>Melinidinae</taxon>
        <taxon>Urochloa</taxon>
    </lineage>
</organism>
<dbReference type="PANTHER" id="PTHR32387:SF9">
    <property type="entry name" value="RING-TYPE DOMAIN-CONTAINING PROTEIN"/>
    <property type="match status" value="1"/>
</dbReference>
<evidence type="ECO:0000313" key="4">
    <source>
        <dbReference type="Proteomes" id="UP001497457"/>
    </source>
</evidence>
<sequence>MGSTSTSSAAAMAEARAHVERIRRERFFIGREERNPLAEDIHQAVTYLSEELYSKDVHFLMELIQNAEDNEYPLDVSPELEFVITKKDITATGAESTLLLFNNEKGFSAANIESICRIGRSTKKGNRHLGYIGEKGIGFKSVFLVSSQPHIFSNGYQIKFNEKPSADCDIGYIVPEWVDGKPSIDDITTVYGHSRTLPTTIIILPLKTDKILAVKKELSSTHPEILLFLSKIRQLSVREMNDDPKASKISQISISSEVDYRMRKDIDAESYTLHLAMQENSKGQNEECTYYMWKQKFAVKPECKIQKRVEVDEWVVTLAFPQGQRLSKGTRSPGVYAFLPTEMVTNLPFIIQSDFVLASSRESILFDSQWNRGILDCVPSAFVNAFGTILKSSSDAPLFALPPIFRFLPIQASSITLFDTIRQSIKTKVKAEDIMPCESCITEKFFCKPTEVSRLDTAFWRILNIAQKQGINMQNLSSYGTFVLSTYLDNQEYDDVLGFLGIGYVNKDWYSKCIDGLNLVKEASEEVYMQILYFVAGNWTKFFGTKMMYIPLIKYVSSNGHLSYSSVRGAERSLRICTASNLNELSWLISWNNELSAASCLFFLPFDTQRSLDAFSGGVEIMGWLKSILNMEILTPHEYASITAKALNESRLALVFCHFLYHSHAKKYIIERVIVNLCHEMAVVDNSGQVIKQRNALLVPADGSKWVTLIGPNPWRSQNYVELSADYSSSGRYAGNYTSEGQLITFLRTYAQAADIPFIHPPNSRFARVSSPLAMENALLLLQWIRNLRLSGVLPKNFINCIRSGKWLKTSVGYNSPSRAFLPSAEWGSKQQIRFVFSDVPIIDEEFYGNRIRVYKEELRIIGVQFEFANASVQIGNQPLSMEDAILLLQWIRDLRSRSIQLPNNMLSHIRNGNWLKTSVGYNAPSRSFLLSAEWGNLRLIISELADVPLVDHEFYENKISSYEEELRSIGMQFEFSYASADIPIQPLTMENAILLLQCIRNLMLRCMPLPQNFLSFVSNGKWLKTSLGYSSPSGSFLLSAEWEKFPQIQSVLTDVPMIDQEFYGNKISAYKEELRVIGVQFEFRDAAVHICNHLMSISTKTFSRDNIFALLQSIKFLKERNKTPIHLIKQMRNGCWLKTCLDSRSPVNSILFSSEWQDASIISILPFIDTDFYGVEIADFRSELELFGVVVHFKQNYQLVVDNFRFSTDTITPGATILMLKCIRYAEASRDFVERLKGLTWLKTDIGFRAPHEAFLIDDDWECLLNVVDEVPQLDLEFYGDEIRLYKQELSKTGLIAGLKEVSKIIVRDMKRLVRTSSLTQERALALLECCRNLVAKHGKLPVDLANFMHRDRWLHTSVGFRSPKETIIFSPAWEPIAAVSSLPFVDDNDTKYGLSGAIYCYQNELRAFGSKVGLEQGAAFVISGLNIPHDASDVTPEAVISLLTCIRSWRKNGTTLPESFMNAINVKWVKTTAGYKHPNECILFETECSSHVHRDDGPFIDEIFYGHELVSYESELQAIGVIVNARAGCALMAHHLRGLSNGDKISRIYSYLEAFCWKPWYTSDDWIWMPHEADEGQWVNPDSCVLYDTNNLFGSQLHVLEKWYNRKLLRYFNTTFGVKRHPTVSDYCKLWSTWQDSNSALAQKDCAAFWEFFGKNWRTDIEKFIAGCITKVPVCSGDQILLLEKQDVFIPDDLILEDLFKKQAQQPLFVWYPSASLPCLSPAKLNDIYSGIGVQKISKAVARDESEHMKIEHVTIVHNGTVIKPGLLRIVLAFLADPILDISANKRHEMVSGLTNVVVYETSTPLTVSYRVGLSSGRSMAVTSARFFRWERENSRLFVTKTEVSGSVINAIKMECAACFAEEISKGLLFENTDQVPALAELVRTGFLLDFDVPAIDILLKLKNIRLFEEDEQFLLPYADTLRVCGTFYVPQSFFQVKNHLFSLVQRCIQRVSFHLRRAQETKDAFN</sequence>
<evidence type="ECO:0000256" key="1">
    <source>
        <dbReference type="ARBA" id="ARBA00011738"/>
    </source>
</evidence>
<feature type="domain" description="Sacsin/Nov" evidence="2">
    <location>
        <begin position="53"/>
        <end position="155"/>
    </location>
</feature>
<accession>A0ABC8VZG8</accession>
<reference evidence="4" key="1">
    <citation type="submission" date="2024-06" db="EMBL/GenBank/DDBJ databases">
        <authorList>
            <person name="Ryan C."/>
        </authorList>
    </citation>
    <scope>NUCLEOTIDE SEQUENCE [LARGE SCALE GENOMIC DNA]</scope>
</reference>
<dbReference type="PANTHER" id="PTHR32387">
    <property type="entry name" value="WU:FJ29H11"/>
    <property type="match status" value="1"/>
</dbReference>
<comment type="subunit">
    <text evidence="1">Homodimer.</text>
</comment>
<dbReference type="Gene3D" id="3.30.565.10">
    <property type="entry name" value="Histidine kinase-like ATPase, C-terminal domain"/>
    <property type="match status" value="1"/>
</dbReference>
<dbReference type="NCBIfam" id="NF047352">
    <property type="entry name" value="P_loop_sacsin"/>
    <property type="match status" value="1"/>
</dbReference>
<dbReference type="InterPro" id="IPR058210">
    <property type="entry name" value="SACS/Nov_dom"/>
</dbReference>
<evidence type="ECO:0000259" key="2">
    <source>
        <dbReference type="Pfam" id="PF25794"/>
    </source>
</evidence>
<dbReference type="SUPFAM" id="SSF55874">
    <property type="entry name" value="ATPase domain of HSP90 chaperone/DNA topoisomerase II/histidine kinase"/>
    <property type="match status" value="1"/>
</dbReference>
<dbReference type="Proteomes" id="UP001497457">
    <property type="component" value="Chromosome 11b"/>
</dbReference>
<evidence type="ECO:0000313" key="3">
    <source>
        <dbReference type="EMBL" id="CAL4899469.1"/>
    </source>
</evidence>
<gene>
    <name evidence="3" type="ORF">URODEC1_LOCUS8223</name>
</gene>
<name>A0ABC8VZG8_9POAL</name>
<dbReference type="InterPro" id="IPR036890">
    <property type="entry name" value="HATPase_C_sf"/>
</dbReference>
<protein>
    <recommendedName>
        <fullName evidence="2">Sacsin/Nov domain-containing protein</fullName>
    </recommendedName>
</protein>
<dbReference type="InterPro" id="IPR052957">
    <property type="entry name" value="Auxin_embryo_med"/>
</dbReference>
<reference evidence="3 4" key="2">
    <citation type="submission" date="2024-10" db="EMBL/GenBank/DDBJ databases">
        <authorList>
            <person name="Ryan C."/>
        </authorList>
    </citation>
    <scope>NUCLEOTIDE SEQUENCE [LARGE SCALE GENOMIC DNA]</scope>
</reference>